<evidence type="ECO:0000256" key="10">
    <source>
        <dbReference type="SAM" id="SignalP"/>
    </source>
</evidence>
<evidence type="ECO:0000256" key="3">
    <source>
        <dbReference type="ARBA" id="ARBA00022452"/>
    </source>
</evidence>
<evidence type="ECO:0000259" key="11">
    <source>
        <dbReference type="Pfam" id="PF00593"/>
    </source>
</evidence>
<feature type="chain" id="PRO_5019294978" evidence="10">
    <location>
        <begin position="29"/>
        <end position="906"/>
    </location>
</feature>
<evidence type="ECO:0000313" key="14">
    <source>
        <dbReference type="Proteomes" id="UP000282977"/>
    </source>
</evidence>
<evidence type="ECO:0000256" key="9">
    <source>
        <dbReference type="RuleBase" id="RU003357"/>
    </source>
</evidence>
<dbReference type="Pfam" id="PF07715">
    <property type="entry name" value="Plug"/>
    <property type="match status" value="1"/>
</dbReference>
<keyword evidence="5 9" id="KW-0798">TonB box</keyword>
<proteinExistence type="inferred from homology"/>
<comment type="subcellular location">
    <subcellularLocation>
        <location evidence="1 8">Cell outer membrane</location>
        <topology evidence="1 8">Multi-pass membrane protein</topology>
    </subcellularLocation>
</comment>
<feature type="domain" description="TonB-dependent receptor-like beta-barrel" evidence="11">
    <location>
        <begin position="424"/>
        <end position="876"/>
    </location>
</feature>
<dbReference type="InterPro" id="IPR036942">
    <property type="entry name" value="Beta-barrel_TonB_sf"/>
</dbReference>
<dbReference type="SUPFAM" id="SSF56935">
    <property type="entry name" value="Porins"/>
    <property type="match status" value="1"/>
</dbReference>
<comment type="caution">
    <text evidence="13">The sequence shown here is derived from an EMBL/GenBank/DDBJ whole genome shotgun (WGS) entry which is preliminary data.</text>
</comment>
<dbReference type="Gene3D" id="2.40.170.20">
    <property type="entry name" value="TonB-dependent receptor, beta-barrel domain"/>
    <property type="match status" value="1"/>
</dbReference>
<dbReference type="InterPro" id="IPR000531">
    <property type="entry name" value="Beta-barrel_TonB"/>
</dbReference>
<evidence type="ECO:0000256" key="1">
    <source>
        <dbReference type="ARBA" id="ARBA00004571"/>
    </source>
</evidence>
<dbReference type="Pfam" id="PF00593">
    <property type="entry name" value="TonB_dep_Rec_b-barrel"/>
    <property type="match status" value="1"/>
</dbReference>
<dbReference type="Proteomes" id="UP000282977">
    <property type="component" value="Unassembled WGS sequence"/>
</dbReference>
<feature type="domain" description="TonB-dependent receptor plug" evidence="12">
    <location>
        <begin position="63"/>
        <end position="169"/>
    </location>
</feature>
<comment type="similarity">
    <text evidence="8 9">Belongs to the TonB-dependent receptor family.</text>
</comment>
<gene>
    <name evidence="13" type="ORF">ENE74_13260</name>
</gene>
<dbReference type="Gene3D" id="2.170.130.10">
    <property type="entry name" value="TonB-dependent receptor, plug domain"/>
    <property type="match status" value="1"/>
</dbReference>
<organism evidence="13 14">
    <name type="scientific">Sphingobium algorifonticola</name>
    <dbReference type="NCBI Taxonomy" id="2008318"/>
    <lineage>
        <taxon>Bacteria</taxon>
        <taxon>Pseudomonadati</taxon>
        <taxon>Pseudomonadota</taxon>
        <taxon>Alphaproteobacteria</taxon>
        <taxon>Sphingomonadales</taxon>
        <taxon>Sphingomonadaceae</taxon>
        <taxon>Sphingobium</taxon>
    </lineage>
</organism>
<dbReference type="InterPro" id="IPR039426">
    <property type="entry name" value="TonB-dep_rcpt-like"/>
</dbReference>
<keyword evidence="4 8" id="KW-0812">Transmembrane</keyword>
<dbReference type="PANTHER" id="PTHR47234">
    <property type="match status" value="1"/>
</dbReference>
<accession>A0A437J654</accession>
<evidence type="ECO:0000259" key="12">
    <source>
        <dbReference type="Pfam" id="PF07715"/>
    </source>
</evidence>
<reference evidence="13 14" key="1">
    <citation type="submission" date="2019-01" db="EMBL/GenBank/DDBJ databases">
        <authorList>
            <person name="Chen W.-M."/>
        </authorList>
    </citation>
    <scope>NUCLEOTIDE SEQUENCE [LARGE SCALE GENOMIC DNA]</scope>
    <source>
        <strain evidence="13 14">TLA-22</strain>
    </source>
</reference>
<dbReference type="InterPro" id="IPR012910">
    <property type="entry name" value="Plug_dom"/>
</dbReference>
<keyword evidence="3 8" id="KW-1134">Transmembrane beta strand</keyword>
<dbReference type="GO" id="GO:0009279">
    <property type="term" value="C:cell outer membrane"/>
    <property type="evidence" value="ECO:0007669"/>
    <property type="project" value="UniProtKB-SubCell"/>
</dbReference>
<evidence type="ECO:0000256" key="6">
    <source>
        <dbReference type="ARBA" id="ARBA00023136"/>
    </source>
</evidence>
<evidence type="ECO:0000256" key="2">
    <source>
        <dbReference type="ARBA" id="ARBA00022448"/>
    </source>
</evidence>
<dbReference type="AlphaFoldDB" id="A0A437J654"/>
<sequence length="906" mass="96121">MMGRTHDKRVSYRVGCAAAALIVGLAQAPVAIAQTAPDTPVEETKSDADIIVTGSRIDRPGFDAPTPTTVLSAEDLKVGDRPTLAQALTDLPQFRIAGTPVTTTASSVSSSASIDLRGLGGNRTLTLLNGRRYIGSAELTTIPQALVGRVDVVTGGASAAWGSGAVAGVVNIGLNDKFKGLGLGISSGISSRGDTARYTFDATYGASFADGRGRFVIAGEYEREGGAGGRNGTERPNLDSALFQTATGQLILARDVNFIDAFPGGVIRSGPLTGQAFNPDGTLSPIVLGSQTNSNSTLGGNSRSLFDYIAVSSPYDRFNVFGRVTYEVADWATVWADGSYAQISAPDRESLAESIRASAVAGGFVMSIDNPYLRPEVRAQLAGGPSTFRLGRIIGDAGPLGHIRASGLRDYMDVAVGVDGEFGGSWRYSAYYNHGTIWNNDALGNQRIVANFNRAIDVVSSPTTGQPICRVALTDPTTACRPMNIFGEGNISREALAYAFGEARFRSVSKLDAVAASIRGEPLSLWAGPISVAFGVEARWESQSNTADQGSLDRIYSVVNYAPLAGSFNVKEVFAELLVPLVKNEGAIEVDLNGAARYSDYSNSGGIWTWKAGATARIASDILLRAVRSRDIRSPSIGELFTTRSSAIFNVSDPFRGNSVVAVFRFTGGNPALTPEIARTTTLGVTYSPRFLPGLRLSVDAFDIQIDDVIGGLSAQDIVTQCFNGDQRLCDATTRDANGVLTSVSATSLNLASYKTRGLDLEAAYTKTFSGDHRVSARALATFVDRLLIDDGVNVYDRAGDVGEVNFSMPKWRATGTIAYGTGPFDATLRVRYVDGGNYNSLLTIVNNKIASRTYVDLGFGVKVGNLDLGLQVNNLFDRDPPLVNYASPIYEVIGRYMSATARLKL</sequence>
<keyword evidence="10" id="KW-0732">Signal</keyword>
<evidence type="ECO:0000256" key="4">
    <source>
        <dbReference type="ARBA" id="ARBA00022692"/>
    </source>
</evidence>
<keyword evidence="13" id="KW-0675">Receptor</keyword>
<dbReference type="PROSITE" id="PS52016">
    <property type="entry name" value="TONB_DEPENDENT_REC_3"/>
    <property type="match status" value="1"/>
</dbReference>
<evidence type="ECO:0000313" key="13">
    <source>
        <dbReference type="EMBL" id="RVT40284.1"/>
    </source>
</evidence>
<keyword evidence="14" id="KW-1185">Reference proteome</keyword>
<keyword evidence="2 8" id="KW-0813">Transport</keyword>
<feature type="signal peptide" evidence="10">
    <location>
        <begin position="1"/>
        <end position="28"/>
    </location>
</feature>
<dbReference type="EMBL" id="RZUL01000004">
    <property type="protein sequence ID" value="RVT40284.1"/>
    <property type="molecule type" value="Genomic_DNA"/>
</dbReference>
<dbReference type="PANTHER" id="PTHR47234:SF3">
    <property type="entry name" value="SECRETIN_TONB SHORT N-TERMINAL DOMAIN-CONTAINING PROTEIN"/>
    <property type="match status" value="1"/>
</dbReference>
<name>A0A437J654_9SPHN</name>
<keyword evidence="6 8" id="KW-0472">Membrane</keyword>
<dbReference type="InterPro" id="IPR037066">
    <property type="entry name" value="Plug_dom_sf"/>
</dbReference>
<dbReference type="OrthoDB" id="7051241at2"/>
<evidence type="ECO:0000256" key="7">
    <source>
        <dbReference type="ARBA" id="ARBA00023237"/>
    </source>
</evidence>
<evidence type="ECO:0000256" key="5">
    <source>
        <dbReference type="ARBA" id="ARBA00023077"/>
    </source>
</evidence>
<protein>
    <submittedName>
        <fullName evidence="13">TonB-dependent receptor</fullName>
    </submittedName>
</protein>
<evidence type="ECO:0000256" key="8">
    <source>
        <dbReference type="PROSITE-ProRule" id="PRU01360"/>
    </source>
</evidence>
<keyword evidence="7 8" id="KW-0998">Cell outer membrane</keyword>